<dbReference type="RefSeq" id="WP_006839222.1">
    <property type="nucleotide sequence ID" value="NZ_GG667191.1"/>
</dbReference>
<dbReference type="OrthoDB" id="9890779at2"/>
<comment type="caution">
    <text evidence="2">The sequence shown here is derived from an EMBL/GenBank/DDBJ whole genome shotgun (WGS) entry which is preliminary data.</text>
</comment>
<dbReference type="HOGENOM" id="CLU_2933560_0_0_11"/>
<keyword evidence="3" id="KW-1185">Reference proteome</keyword>
<feature type="region of interest" description="Disordered" evidence="1">
    <location>
        <begin position="21"/>
        <end position="60"/>
    </location>
</feature>
<dbReference type="STRING" id="525263.HMPREF0298_1929"/>
<evidence type="ECO:0000313" key="3">
    <source>
        <dbReference type="Proteomes" id="UP000006196"/>
    </source>
</evidence>
<feature type="compositionally biased region" description="Basic residues" evidence="1">
    <location>
        <begin position="50"/>
        <end position="60"/>
    </location>
</feature>
<dbReference type="AlphaFoldDB" id="C0XU09"/>
<organism evidence="2 3">
    <name type="scientific">Corynebacterium lipophiloflavum (strain ATCC 700352 / DSM 44291 / CCUG 37336 / JCM 10383 / DMMZ 1944)</name>
    <dbReference type="NCBI Taxonomy" id="525263"/>
    <lineage>
        <taxon>Bacteria</taxon>
        <taxon>Bacillati</taxon>
        <taxon>Actinomycetota</taxon>
        <taxon>Actinomycetes</taxon>
        <taxon>Mycobacteriales</taxon>
        <taxon>Corynebacteriaceae</taxon>
        <taxon>Corynebacterium</taxon>
    </lineage>
</organism>
<gene>
    <name evidence="2" type="ORF">HMPREF0298_1929</name>
</gene>
<protein>
    <submittedName>
        <fullName evidence="2">Uncharacterized protein</fullName>
    </submittedName>
</protein>
<dbReference type="Proteomes" id="UP000006196">
    <property type="component" value="Unassembled WGS sequence"/>
</dbReference>
<accession>C0XU09</accession>
<dbReference type="EMBL" id="ACHJ01000159">
    <property type="protein sequence ID" value="EEI16271.1"/>
    <property type="molecule type" value="Genomic_DNA"/>
</dbReference>
<sequence>MEQLYPYRVSTDNGPLTLRLTEKTAKDRYPGATRVQAGVPETKESPDRARRPRKRTTASE</sequence>
<name>C0XU09_CORLD</name>
<evidence type="ECO:0000313" key="2">
    <source>
        <dbReference type="EMBL" id="EEI16271.1"/>
    </source>
</evidence>
<proteinExistence type="predicted"/>
<reference evidence="2" key="1">
    <citation type="submission" date="2009-01" db="EMBL/GenBank/DDBJ databases">
        <authorList>
            <person name="Qin X."/>
            <person name="Bachman B."/>
            <person name="Battles P."/>
            <person name="Bell A."/>
            <person name="Bess C."/>
            <person name="Bickham C."/>
            <person name="Chaboub L."/>
            <person name="Chen D."/>
            <person name="Coyle M."/>
            <person name="Deiros D.R."/>
            <person name="Dinh H."/>
            <person name="Forbes L."/>
            <person name="Fowler G."/>
            <person name="Francisco L."/>
            <person name="Fu Q."/>
            <person name="Gubbala S."/>
            <person name="Hale W."/>
            <person name="Han Y."/>
            <person name="Hemphill L."/>
            <person name="Highlander S.K."/>
            <person name="Hirani K."/>
            <person name="Hogues M."/>
            <person name="Jackson L."/>
            <person name="Jakkamsetti A."/>
            <person name="Javaid M."/>
            <person name="Jiang H."/>
            <person name="Korchina V."/>
            <person name="Kovar C."/>
            <person name="Lara F."/>
            <person name="Lee S."/>
            <person name="Mata R."/>
            <person name="Mathew T."/>
            <person name="Moen C."/>
            <person name="Morales K."/>
            <person name="Munidasa M."/>
            <person name="Nazareth L."/>
            <person name="Ngo R."/>
            <person name="Nguyen L."/>
            <person name="Okwuonu G."/>
            <person name="Ongeri F."/>
            <person name="Patil S."/>
            <person name="Petrosino J."/>
            <person name="Pham C."/>
            <person name="Pham P."/>
            <person name="Pu L.-L."/>
            <person name="Puazo M."/>
            <person name="Raj R."/>
            <person name="Reid J."/>
            <person name="Rouhana J."/>
            <person name="Saada N."/>
            <person name="Shang Y."/>
            <person name="Simmons D."/>
            <person name="Thornton R."/>
            <person name="Warren J."/>
            <person name="Weissenberger G."/>
            <person name="Zhang J."/>
            <person name="Zhang L."/>
            <person name="Zhou C."/>
            <person name="Zhu D."/>
            <person name="Muzny D."/>
            <person name="Worley K."/>
            <person name="Gibbs R."/>
        </authorList>
    </citation>
    <scope>NUCLEOTIDE SEQUENCE [LARGE SCALE GENOMIC DNA]</scope>
    <source>
        <strain evidence="2">DSM 44291</strain>
    </source>
</reference>
<dbReference type="eggNOG" id="ENOG5031QMB">
    <property type="taxonomic scope" value="Bacteria"/>
</dbReference>
<evidence type="ECO:0000256" key="1">
    <source>
        <dbReference type="SAM" id="MobiDB-lite"/>
    </source>
</evidence>